<dbReference type="CDD" id="cd00808">
    <property type="entry name" value="GluRS_core"/>
    <property type="match status" value="1"/>
</dbReference>
<dbReference type="GO" id="GO:0004818">
    <property type="term" value="F:glutamate-tRNA ligase activity"/>
    <property type="evidence" value="ECO:0007669"/>
    <property type="project" value="UniProtKB-EC"/>
</dbReference>
<dbReference type="InterPro" id="IPR033910">
    <property type="entry name" value="GluRS_core"/>
</dbReference>
<dbReference type="SUPFAM" id="SSF48163">
    <property type="entry name" value="An anticodon-binding domain of class I aminoacyl-tRNA synthetases"/>
    <property type="match status" value="1"/>
</dbReference>
<proteinExistence type="inferred from homology"/>
<dbReference type="InterPro" id="IPR000924">
    <property type="entry name" value="Glu/Gln-tRNA-synth"/>
</dbReference>
<dbReference type="InterPro" id="IPR004527">
    <property type="entry name" value="Glu-tRNA-ligase_bac/mito"/>
</dbReference>
<dbReference type="Pfam" id="PF19269">
    <property type="entry name" value="Anticodon_2"/>
    <property type="match status" value="1"/>
</dbReference>
<evidence type="ECO:0000256" key="2">
    <source>
        <dbReference type="ARBA" id="ARBA00007894"/>
    </source>
</evidence>
<dbReference type="AlphaFoldDB" id="A0A382AA35"/>
<evidence type="ECO:0000256" key="6">
    <source>
        <dbReference type="ARBA" id="ARBA00022840"/>
    </source>
</evidence>
<name>A0A382AA35_9ZZZZ</name>
<dbReference type="GO" id="GO:0006424">
    <property type="term" value="P:glutamyl-tRNA aminoacylation"/>
    <property type="evidence" value="ECO:0007669"/>
    <property type="project" value="InterPro"/>
</dbReference>
<dbReference type="GO" id="GO:0005524">
    <property type="term" value="F:ATP binding"/>
    <property type="evidence" value="ECO:0007669"/>
    <property type="project" value="UniProtKB-KW"/>
</dbReference>
<comment type="subcellular location">
    <subcellularLocation>
        <location evidence="1">Mitochondrion</location>
    </subcellularLocation>
</comment>
<dbReference type="InterPro" id="IPR045462">
    <property type="entry name" value="aa-tRNA-synth_I_cd-bd"/>
</dbReference>
<dbReference type="Pfam" id="PF00749">
    <property type="entry name" value="tRNA-synt_1c"/>
    <property type="match status" value="1"/>
</dbReference>
<dbReference type="HAMAP" id="MF_00022">
    <property type="entry name" value="Glu_tRNA_synth_type1"/>
    <property type="match status" value="1"/>
</dbReference>
<feature type="non-terminal residue" evidence="12">
    <location>
        <position position="411"/>
    </location>
</feature>
<dbReference type="Gene3D" id="3.40.50.620">
    <property type="entry name" value="HUPs"/>
    <property type="match status" value="1"/>
</dbReference>
<dbReference type="GO" id="GO:0008270">
    <property type="term" value="F:zinc ion binding"/>
    <property type="evidence" value="ECO:0007669"/>
    <property type="project" value="InterPro"/>
</dbReference>
<keyword evidence="5" id="KW-0547">Nucleotide-binding</keyword>
<comment type="similarity">
    <text evidence="2">Belongs to the class-I aminoacyl-tRNA synthetase family. Glutamate--tRNA ligase type 1 subfamily.</text>
</comment>
<keyword evidence="8" id="KW-0030">Aminoacyl-tRNA synthetase</keyword>
<evidence type="ECO:0000256" key="9">
    <source>
        <dbReference type="ARBA" id="ARBA00030865"/>
    </source>
</evidence>
<gene>
    <name evidence="12" type="ORF">METZ01_LOCUS151250</name>
</gene>
<dbReference type="FunFam" id="3.40.50.620:FF:000045">
    <property type="entry name" value="Glutamate--tRNA ligase, mitochondrial"/>
    <property type="match status" value="1"/>
</dbReference>
<dbReference type="GO" id="GO:0005739">
    <property type="term" value="C:mitochondrion"/>
    <property type="evidence" value="ECO:0007669"/>
    <property type="project" value="UniProtKB-SubCell"/>
</dbReference>
<feature type="domain" description="Aminoacyl-tRNA synthetase class I anticodon-binding" evidence="11">
    <location>
        <begin position="314"/>
        <end position="408"/>
    </location>
</feature>
<keyword evidence="7" id="KW-0648">Protein biosynthesis</keyword>
<evidence type="ECO:0000259" key="10">
    <source>
        <dbReference type="Pfam" id="PF00749"/>
    </source>
</evidence>
<dbReference type="PRINTS" id="PR00987">
    <property type="entry name" value="TRNASYNTHGLU"/>
</dbReference>
<evidence type="ECO:0000313" key="12">
    <source>
        <dbReference type="EMBL" id="SVA98396.1"/>
    </source>
</evidence>
<dbReference type="PANTHER" id="PTHR43311:SF2">
    <property type="entry name" value="GLUTAMATE--TRNA LIGASE, MITOCHONDRIAL-RELATED"/>
    <property type="match status" value="1"/>
</dbReference>
<dbReference type="SUPFAM" id="SSF52374">
    <property type="entry name" value="Nucleotidylyl transferase"/>
    <property type="match status" value="1"/>
</dbReference>
<sequence>MFNWLFARRHGGKFIVRVEDTDQNRLVSGALDSILEALAWLGLEWDEGPNVEGPYGPYFQSKRLRLYASITDQLIKDNQAYYCYCTPERLTDMRKRQQTRKQPTGYDRHCLNLPSSEKEKMYDASKQKVVRFRMPTDRSIILEDLIRGKVSWDSNLLDDFVILKSDRYPTYHLASVVDDHLMEITHVLRAEEWLPSTPKHLMIYQALNWDAPLFGHMPMILGPDKSKLSKRHGATSALEYKEMGYLPDTMINFMALLGWSLDDHTEILSQQTLVKEFSLDRVVKSAAIFNKEKLDWMNGLYIRSMNLDDLTVRLEDYWKEFPDQGLSIPTGVSRDYLLKVVSLIQERLKLLSEAQELTEFFFLDDINLEIMELIQKGMDADVTLFALNVTLRELREIDSFNVQNLENRLLD</sequence>
<dbReference type="PANTHER" id="PTHR43311">
    <property type="entry name" value="GLUTAMATE--TRNA LIGASE"/>
    <property type="match status" value="1"/>
</dbReference>
<evidence type="ECO:0000256" key="1">
    <source>
        <dbReference type="ARBA" id="ARBA00004173"/>
    </source>
</evidence>
<reference evidence="12" key="1">
    <citation type="submission" date="2018-05" db="EMBL/GenBank/DDBJ databases">
        <authorList>
            <person name="Lanie J.A."/>
            <person name="Ng W.-L."/>
            <person name="Kazmierczak K.M."/>
            <person name="Andrzejewski T.M."/>
            <person name="Davidsen T.M."/>
            <person name="Wayne K.J."/>
            <person name="Tettelin H."/>
            <person name="Glass J.I."/>
            <person name="Rusch D."/>
            <person name="Podicherti R."/>
            <person name="Tsui H.-C.T."/>
            <person name="Winkler M.E."/>
        </authorList>
    </citation>
    <scope>NUCLEOTIDE SEQUENCE</scope>
</reference>
<keyword evidence="4" id="KW-0436">Ligase</keyword>
<dbReference type="EC" id="6.1.1.17" evidence="3"/>
<dbReference type="InterPro" id="IPR020058">
    <property type="entry name" value="Glu/Gln-tRNA-synth_Ib_cat-dom"/>
</dbReference>
<organism evidence="12">
    <name type="scientific">marine metagenome</name>
    <dbReference type="NCBI Taxonomy" id="408172"/>
    <lineage>
        <taxon>unclassified sequences</taxon>
        <taxon>metagenomes</taxon>
        <taxon>ecological metagenomes</taxon>
    </lineage>
</organism>
<feature type="domain" description="Glutamyl/glutaminyl-tRNA synthetase class Ib catalytic" evidence="10">
    <location>
        <begin position="1"/>
        <end position="296"/>
    </location>
</feature>
<dbReference type="InterPro" id="IPR049940">
    <property type="entry name" value="GluQ/Sye"/>
</dbReference>
<protein>
    <recommendedName>
        <fullName evidence="3">glutamate--tRNA ligase</fullName>
        <ecNumber evidence="3">6.1.1.17</ecNumber>
    </recommendedName>
    <alternativeName>
        <fullName evidence="9">Glutamyl-tRNA synthetase</fullName>
    </alternativeName>
</protein>
<dbReference type="NCBIfam" id="TIGR00464">
    <property type="entry name" value="gltX_bact"/>
    <property type="match status" value="1"/>
</dbReference>
<evidence type="ECO:0000256" key="5">
    <source>
        <dbReference type="ARBA" id="ARBA00022741"/>
    </source>
</evidence>
<evidence type="ECO:0000256" key="3">
    <source>
        <dbReference type="ARBA" id="ARBA00012835"/>
    </source>
</evidence>
<dbReference type="GO" id="GO:0000049">
    <property type="term" value="F:tRNA binding"/>
    <property type="evidence" value="ECO:0007669"/>
    <property type="project" value="InterPro"/>
</dbReference>
<dbReference type="InterPro" id="IPR008925">
    <property type="entry name" value="aa_tRNA-synth_I_cd-bd_sf"/>
</dbReference>
<evidence type="ECO:0000256" key="7">
    <source>
        <dbReference type="ARBA" id="ARBA00022917"/>
    </source>
</evidence>
<evidence type="ECO:0000256" key="8">
    <source>
        <dbReference type="ARBA" id="ARBA00023146"/>
    </source>
</evidence>
<dbReference type="InterPro" id="IPR014729">
    <property type="entry name" value="Rossmann-like_a/b/a_fold"/>
</dbReference>
<accession>A0A382AA35</accession>
<evidence type="ECO:0000256" key="4">
    <source>
        <dbReference type="ARBA" id="ARBA00022598"/>
    </source>
</evidence>
<keyword evidence="6" id="KW-0067">ATP-binding</keyword>
<evidence type="ECO:0000259" key="11">
    <source>
        <dbReference type="Pfam" id="PF19269"/>
    </source>
</evidence>
<dbReference type="EMBL" id="UINC01024551">
    <property type="protein sequence ID" value="SVA98396.1"/>
    <property type="molecule type" value="Genomic_DNA"/>
</dbReference>